<keyword evidence="2" id="KW-0472">Membrane</keyword>
<proteinExistence type="predicted"/>
<feature type="region of interest" description="Disordered" evidence="1">
    <location>
        <begin position="385"/>
        <end position="546"/>
    </location>
</feature>
<reference evidence="4 5" key="1">
    <citation type="submission" date="2024-02" db="EMBL/GenBank/DDBJ databases">
        <title>Chromosome-scale genome assembly of the rough periwinkle Littorina saxatilis.</title>
        <authorList>
            <person name="De Jode A."/>
            <person name="Faria R."/>
            <person name="Formenti G."/>
            <person name="Sims Y."/>
            <person name="Smith T.P."/>
            <person name="Tracey A."/>
            <person name="Wood J.M.D."/>
            <person name="Zagrodzka Z.B."/>
            <person name="Johannesson K."/>
            <person name="Butlin R.K."/>
            <person name="Leder E.H."/>
        </authorList>
    </citation>
    <scope>NUCLEOTIDE SEQUENCE [LARGE SCALE GENOMIC DNA]</scope>
    <source>
        <strain evidence="4">Snail1</strain>
        <tissue evidence="4">Muscle</tissue>
    </source>
</reference>
<comment type="caution">
    <text evidence="4">The sequence shown here is derived from an EMBL/GenBank/DDBJ whole genome shotgun (WGS) entry which is preliminary data.</text>
</comment>
<organism evidence="4 5">
    <name type="scientific">Littorina saxatilis</name>
    <dbReference type="NCBI Taxonomy" id="31220"/>
    <lineage>
        <taxon>Eukaryota</taxon>
        <taxon>Metazoa</taxon>
        <taxon>Spiralia</taxon>
        <taxon>Lophotrochozoa</taxon>
        <taxon>Mollusca</taxon>
        <taxon>Gastropoda</taxon>
        <taxon>Caenogastropoda</taxon>
        <taxon>Littorinimorpha</taxon>
        <taxon>Littorinoidea</taxon>
        <taxon>Littorinidae</taxon>
        <taxon>Littorina</taxon>
    </lineage>
</organism>
<evidence type="ECO:0000256" key="3">
    <source>
        <dbReference type="SAM" id="SignalP"/>
    </source>
</evidence>
<dbReference type="AlphaFoldDB" id="A0AAN9BKH2"/>
<feature type="signal peptide" evidence="3">
    <location>
        <begin position="1"/>
        <end position="25"/>
    </location>
</feature>
<feature type="compositionally biased region" description="Pro residues" evidence="1">
    <location>
        <begin position="442"/>
        <end position="459"/>
    </location>
</feature>
<dbReference type="EMBL" id="JBAMIC010000004">
    <property type="protein sequence ID" value="KAK7107996.1"/>
    <property type="molecule type" value="Genomic_DNA"/>
</dbReference>
<evidence type="ECO:0000313" key="4">
    <source>
        <dbReference type="EMBL" id="KAK7107996.1"/>
    </source>
</evidence>
<sequence length="579" mass="63262">MATTMMKKMVIFVGLLLGVCSTVGADTDSLEKCKNNFPFPQHVDLCHKANLKTADQCKEGQGFVLDELVIAPKSEYKEDCGNFHNNDLLDTNCLQDKIVNYDERVFEVLEKVSGQNKIDNGTTVQRFEFNVMGSDTEGGGTAGKDTSAFVSFRKQCRPADPDNKKDTVVNMCANMTVEGFRVYLTLQGTADIPSQASFCRCVITPNAEMDVKALDVRLQNVKDNGQRCGPSGLKIESKEPPDSGSRDLKCEGKKALYGFHQLQKGSKDKEVVLTLTSVDTSHFPTAVWIEVEQKYDQNAAHSPMTVACEGFVSMSELVVPVPTTDPGKREDGPKDEGVPLGPIIGAAVGGLLLIAIIIIILVKRRRSGSYSGVLPLACTDCCKRDSKGKKPYKQVVQSEPIYSEPGNPRPAPYTDPIDAKLPVGRAEYAEPDPSGRPAHATTPPPLPTSPPPTSPPPGVTPTGTSFPFPTQPQDAVPSVAFSTDEEAPPKPMRTFERAKKRSKKSEAEEEEEYDHIVSNDKPSLKSLRNGQNNNVIAKNDKDKEPNLYSHLSHGENYNLMELKAKLKPVVKDNVYDTTS</sequence>
<protein>
    <submittedName>
        <fullName evidence="4">Uncharacterized protein</fullName>
    </submittedName>
</protein>
<feature type="compositionally biased region" description="Polar residues" evidence="1">
    <location>
        <begin position="526"/>
        <end position="536"/>
    </location>
</feature>
<feature type="transmembrane region" description="Helical" evidence="2">
    <location>
        <begin position="343"/>
        <end position="362"/>
    </location>
</feature>
<keyword evidence="3" id="KW-0732">Signal</keyword>
<accession>A0AAN9BKH2</accession>
<name>A0AAN9BKH2_9CAEN</name>
<feature type="compositionally biased region" description="Low complexity" evidence="1">
    <location>
        <begin position="460"/>
        <end position="473"/>
    </location>
</feature>
<dbReference type="Proteomes" id="UP001374579">
    <property type="component" value="Unassembled WGS sequence"/>
</dbReference>
<dbReference type="Gene3D" id="1.20.5.930">
    <property type="entry name" value="Bicelle-embedded integrin alpha(iib) transmembrane segment"/>
    <property type="match status" value="1"/>
</dbReference>
<keyword evidence="2" id="KW-0812">Transmembrane</keyword>
<evidence type="ECO:0000256" key="2">
    <source>
        <dbReference type="SAM" id="Phobius"/>
    </source>
</evidence>
<keyword evidence="5" id="KW-1185">Reference proteome</keyword>
<gene>
    <name evidence="4" type="ORF">V1264_015802</name>
</gene>
<evidence type="ECO:0000256" key="1">
    <source>
        <dbReference type="SAM" id="MobiDB-lite"/>
    </source>
</evidence>
<evidence type="ECO:0000313" key="5">
    <source>
        <dbReference type="Proteomes" id="UP001374579"/>
    </source>
</evidence>
<feature type="chain" id="PRO_5042889543" evidence="3">
    <location>
        <begin position="26"/>
        <end position="579"/>
    </location>
</feature>
<keyword evidence="2" id="KW-1133">Transmembrane helix</keyword>